<feature type="region of interest" description="Disordered" evidence="1">
    <location>
        <begin position="113"/>
        <end position="132"/>
    </location>
</feature>
<keyword evidence="3" id="KW-1185">Reference proteome</keyword>
<comment type="caution">
    <text evidence="2">The sequence shown here is derived from an EMBL/GenBank/DDBJ whole genome shotgun (WGS) entry which is preliminary data.</text>
</comment>
<organism evidence="2 3">
    <name type="scientific">Streptomyces kunmingensis</name>
    <dbReference type="NCBI Taxonomy" id="68225"/>
    <lineage>
        <taxon>Bacteria</taxon>
        <taxon>Bacillati</taxon>
        <taxon>Actinomycetota</taxon>
        <taxon>Actinomycetes</taxon>
        <taxon>Kitasatosporales</taxon>
        <taxon>Streptomycetaceae</taxon>
        <taxon>Streptomyces</taxon>
    </lineage>
</organism>
<sequence length="206" mass="23708">MAEQRYTRELLEEAARNARTWDEAVRWCGGEPTVGSRRYLRRKMDEACIDTSHFAEPRVRHTRERLIAAVAESRSINDVVRHLGIHNVGGNQAHISRRIAVLGIDISHFAQPERRPKGTLGNPLSLRSPADGRVPGSRLRQELLRLRTPEQCAACKRSNWQGEPIPLEVDHVNGEWWDNRRENLRLLCPNCHATTDTYRGRKRRKA</sequence>
<keyword evidence="2" id="KW-0540">Nuclease</keyword>
<name>A0ABU6CCV7_9ACTN</name>
<evidence type="ECO:0000313" key="3">
    <source>
        <dbReference type="Proteomes" id="UP001352223"/>
    </source>
</evidence>
<keyword evidence="2" id="KW-0378">Hydrolase</keyword>
<dbReference type="EMBL" id="JAOZYB010000157">
    <property type="protein sequence ID" value="MEB3962546.1"/>
    <property type="molecule type" value="Genomic_DNA"/>
</dbReference>
<proteinExistence type="predicted"/>
<accession>A0ABU6CCV7</accession>
<keyword evidence="2" id="KW-0255">Endonuclease</keyword>
<evidence type="ECO:0000313" key="2">
    <source>
        <dbReference type="EMBL" id="MEB3962546.1"/>
    </source>
</evidence>
<dbReference type="RefSeq" id="WP_324770090.1">
    <property type="nucleotide sequence ID" value="NZ_BAAATS010000030.1"/>
</dbReference>
<reference evidence="2 3" key="1">
    <citation type="submission" date="2022-10" db="EMBL/GenBank/DDBJ databases">
        <authorList>
            <person name="Xie J."/>
            <person name="Shen N."/>
        </authorList>
    </citation>
    <scope>NUCLEOTIDE SEQUENCE [LARGE SCALE GENOMIC DNA]</scope>
    <source>
        <strain evidence="2 3">DSM 41681</strain>
    </source>
</reference>
<gene>
    <name evidence="2" type="ORF">OKJ48_20140</name>
</gene>
<dbReference type="GO" id="GO:0004519">
    <property type="term" value="F:endonuclease activity"/>
    <property type="evidence" value="ECO:0007669"/>
    <property type="project" value="UniProtKB-KW"/>
</dbReference>
<dbReference type="Proteomes" id="UP001352223">
    <property type="component" value="Unassembled WGS sequence"/>
</dbReference>
<evidence type="ECO:0000256" key="1">
    <source>
        <dbReference type="SAM" id="MobiDB-lite"/>
    </source>
</evidence>
<dbReference type="CDD" id="cd00085">
    <property type="entry name" value="HNHc"/>
    <property type="match status" value="1"/>
</dbReference>
<protein>
    <submittedName>
        <fullName evidence="2">HNH endonuclease</fullName>
    </submittedName>
</protein>
<dbReference type="InterPro" id="IPR003615">
    <property type="entry name" value="HNH_nuc"/>
</dbReference>